<evidence type="ECO:0000313" key="7">
    <source>
        <dbReference type="EMBL" id="KAJ3479005.1"/>
    </source>
</evidence>
<dbReference type="GO" id="GO:0006099">
    <property type="term" value="P:tricarboxylic acid cycle"/>
    <property type="evidence" value="ECO:0007669"/>
    <property type="project" value="TreeGrafter"/>
</dbReference>
<dbReference type="OrthoDB" id="2644150at2759"/>
<name>A0A9W8JM13_9AGAR</name>
<reference evidence="7" key="1">
    <citation type="submission" date="2022-07" db="EMBL/GenBank/DDBJ databases">
        <title>Genome Sequence of Agrocybe chaxingu.</title>
        <authorList>
            <person name="Buettner E."/>
        </authorList>
    </citation>
    <scope>NUCLEOTIDE SEQUENCE</scope>
    <source>
        <strain evidence="7">MP-N11</strain>
    </source>
</reference>
<dbReference type="InterPro" id="IPR031717">
    <property type="entry name" value="ODO-1/KGD_C"/>
</dbReference>
<evidence type="ECO:0000313" key="8">
    <source>
        <dbReference type="Proteomes" id="UP001148786"/>
    </source>
</evidence>
<keyword evidence="3" id="KW-0560">Oxidoreductase</keyword>
<sequence length="137" mass="16033">MSLPHGYDGQGPEHSSGRIERFLQLCDDHPNVYPSPEKVERQHQDCNMQVVYPTTPANYFHVLRRQIHRDFRKPLILFFAKSLLRHPRARSDLEEMVGDTQFQRYLPEPHDSSTLDPPEEIKRHILCTGLLRPHPSS</sequence>
<dbReference type="GO" id="GO:0030976">
    <property type="term" value="F:thiamine pyrophosphate binding"/>
    <property type="evidence" value="ECO:0007669"/>
    <property type="project" value="InterPro"/>
</dbReference>
<dbReference type="InterPro" id="IPR011603">
    <property type="entry name" value="2oxoglutarate_DH_E1"/>
</dbReference>
<keyword evidence="4" id="KW-0786">Thiamine pyrophosphate</keyword>
<proteinExistence type="inferred from homology"/>
<dbReference type="SUPFAM" id="SSF52518">
    <property type="entry name" value="Thiamin diphosphate-binding fold (THDP-binding)"/>
    <property type="match status" value="1"/>
</dbReference>
<dbReference type="PANTHER" id="PTHR23152">
    <property type="entry name" value="2-OXOGLUTARATE DEHYDROGENASE"/>
    <property type="match status" value="1"/>
</dbReference>
<evidence type="ECO:0000256" key="3">
    <source>
        <dbReference type="ARBA" id="ARBA00023002"/>
    </source>
</evidence>
<dbReference type="InterPro" id="IPR029061">
    <property type="entry name" value="THDP-binding"/>
</dbReference>
<comment type="caution">
    <text evidence="7">The sequence shown here is derived from an EMBL/GenBank/DDBJ whole genome shotgun (WGS) entry which is preliminary data.</text>
</comment>
<dbReference type="Pfam" id="PF16870">
    <property type="entry name" value="OxoGdeHyase_C"/>
    <property type="match status" value="1"/>
</dbReference>
<protein>
    <submittedName>
        <fullName evidence="7">Uncharacterized protein</fullName>
    </submittedName>
</protein>
<accession>A0A9W8JM13</accession>
<dbReference type="GO" id="GO:0004591">
    <property type="term" value="F:oxoglutarate dehydrogenase (succinyl-transferring) activity"/>
    <property type="evidence" value="ECO:0007669"/>
    <property type="project" value="TreeGrafter"/>
</dbReference>
<organism evidence="7 8">
    <name type="scientific">Agrocybe chaxingu</name>
    <dbReference type="NCBI Taxonomy" id="84603"/>
    <lineage>
        <taxon>Eukaryota</taxon>
        <taxon>Fungi</taxon>
        <taxon>Dikarya</taxon>
        <taxon>Basidiomycota</taxon>
        <taxon>Agaricomycotina</taxon>
        <taxon>Agaricomycetes</taxon>
        <taxon>Agaricomycetidae</taxon>
        <taxon>Agaricales</taxon>
        <taxon>Agaricineae</taxon>
        <taxon>Strophariaceae</taxon>
        <taxon>Agrocybe</taxon>
    </lineage>
</organism>
<feature type="domain" description="Transketolase-like pyrimidine-binding" evidence="5">
    <location>
        <begin position="1"/>
        <end position="85"/>
    </location>
</feature>
<keyword evidence="8" id="KW-1185">Reference proteome</keyword>
<dbReference type="Gene3D" id="3.40.50.12470">
    <property type="match status" value="1"/>
</dbReference>
<comment type="similarity">
    <text evidence="2">Belongs to the alpha-ketoglutarate dehydrogenase family.</text>
</comment>
<dbReference type="EMBL" id="JANKHO010004074">
    <property type="protein sequence ID" value="KAJ3479005.1"/>
    <property type="molecule type" value="Genomic_DNA"/>
</dbReference>
<evidence type="ECO:0000259" key="6">
    <source>
        <dbReference type="Pfam" id="PF16870"/>
    </source>
</evidence>
<dbReference type="Pfam" id="PF02779">
    <property type="entry name" value="Transket_pyr"/>
    <property type="match status" value="1"/>
</dbReference>
<evidence type="ECO:0000256" key="1">
    <source>
        <dbReference type="ARBA" id="ARBA00001964"/>
    </source>
</evidence>
<gene>
    <name evidence="7" type="ORF">NLJ89_g12349</name>
</gene>
<dbReference type="AlphaFoldDB" id="A0A9W8JM13"/>
<evidence type="ECO:0000256" key="2">
    <source>
        <dbReference type="ARBA" id="ARBA00006936"/>
    </source>
</evidence>
<feature type="domain" description="2-oxoglutarate dehydrogenase E1 component/KDG C-terminal" evidence="6">
    <location>
        <begin position="90"/>
        <end position="129"/>
    </location>
</feature>
<dbReference type="InterPro" id="IPR005475">
    <property type="entry name" value="Transketolase-like_Pyr-bd"/>
</dbReference>
<evidence type="ECO:0000259" key="5">
    <source>
        <dbReference type="Pfam" id="PF02779"/>
    </source>
</evidence>
<comment type="cofactor">
    <cofactor evidence="1">
        <name>thiamine diphosphate</name>
        <dbReference type="ChEBI" id="CHEBI:58937"/>
    </cofactor>
</comment>
<dbReference type="Proteomes" id="UP001148786">
    <property type="component" value="Unassembled WGS sequence"/>
</dbReference>
<dbReference type="GO" id="GO:0045252">
    <property type="term" value="C:oxoglutarate dehydrogenase complex"/>
    <property type="evidence" value="ECO:0007669"/>
    <property type="project" value="TreeGrafter"/>
</dbReference>
<evidence type="ECO:0000256" key="4">
    <source>
        <dbReference type="ARBA" id="ARBA00023052"/>
    </source>
</evidence>
<dbReference type="GO" id="GO:0005739">
    <property type="term" value="C:mitochondrion"/>
    <property type="evidence" value="ECO:0007669"/>
    <property type="project" value="TreeGrafter"/>
</dbReference>
<dbReference type="PANTHER" id="PTHR23152:SF4">
    <property type="entry name" value="2-OXOADIPATE DEHYDROGENASE COMPLEX COMPONENT E1"/>
    <property type="match status" value="1"/>
</dbReference>